<dbReference type="PANTHER" id="PTHR11908:SF132">
    <property type="entry name" value="ALDEHYDE OXIDASE 1-RELATED"/>
    <property type="match status" value="1"/>
</dbReference>
<name>A0AAD9PAR7_RIDPI</name>
<dbReference type="GO" id="GO:0016491">
    <property type="term" value="F:oxidoreductase activity"/>
    <property type="evidence" value="ECO:0007669"/>
    <property type="project" value="InterPro"/>
</dbReference>
<feature type="non-terminal residue" evidence="5">
    <location>
        <position position="1"/>
    </location>
</feature>
<keyword evidence="2" id="KW-0479">Metal-binding</keyword>
<evidence type="ECO:0000259" key="4">
    <source>
        <dbReference type="Pfam" id="PF00111"/>
    </source>
</evidence>
<organism evidence="5 6">
    <name type="scientific">Ridgeia piscesae</name>
    <name type="common">Tubeworm</name>
    <dbReference type="NCBI Taxonomy" id="27915"/>
    <lineage>
        <taxon>Eukaryota</taxon>
        <taxon>Metazoa</taxon>
        <taxon>Spiralia</taxon>
        <taxon>Lophotrochozoa</taxon>
        <taxon>Annelida</taxon>
        <taxon>Polychaeta</taxon>
        <taxon>Sedentaria</taxon>
        <taxon>Canalipalpata</taxon>
        <taxon>Sabellida</taxon>
        <taxon>Siboglinidae</taxon>
        <taxon>Ridgeia</taxon>
    </lineage>
</organism>
<reference evidence="5" key="1">
    <citation type="journal article" date="2023" name="Mol. Biol. Evol.">
        <title>Third-Generation Sequencing Reveals the Adaptive Role of the Epigenome in Three Deep-Sea Polychaetes.</title>
        <authorList>
            <person name="Perez M."/>
            <person name="Aroh O."/>
            <person name="Sun Y."/>
            <person name="Lan Y."/>
            <person name="Juniper S.K."/>
            <person name="Young C.R."/>
            <person name="Angers B."/>
            <person name="Qian P.Y."/>
        </authorList>
    </citation>
    <scope>NUCLEOTIDE SEQUENCE</scope>
    <source>
        <strain evidence="5">R07B-5</strain>
    </source>
</reference>
<dbReference type="CDD" id="cd00207">
    <property type="entry name" value="fer2"/>
    <property type="match status" value="1"/>
</dbReference>
<keyword evidence="1" id="KW-0500">Molybdenum</keyword>
<dbReference type="Pfam" id="PF00111">
    <property type="entry name" value="Fer2"/>
    <property type="match status" value="1"/>
</dbReference>
<dbReference type="SUPFAM" id="SSF54292">
    <property type="entry name" value="2Fe-2S ferredoxin-like"/>
    <property type="match status" value="1"/>
</dbReference>
<dbReference type="AlphaFoldDB" id="A0AAD9PAR7"/>
<dbReference type="InterPro" id="IPR012675">
    <property type="entry name" value="Beta-grasp_dom_sf"/>
</dbReference>
<dbReference type="Proteomes" id="UP001209878">
    <property type="component" value="Unassembled WGS sequence"/>
</dbReference>
<comment type="caution">
    <text evidence="5">The sequence shown here is derived from an EMBL/GenBank/DDBJ whole genome shotgun (WGS) entry which is preliminary data.</text>
</comment>
<evidence type="ECO:0000256" key="3">
    <source>
        <dbReference type="ARBA" id="ARBA00023014"/>
    </source>
</evidence>
<accession>A0AAD9PAR7</accession>
<dbReference type="InterPro" id="IPR016208">
    <property type="entry name" value="Ald_Oxase/xanthine_DH-like"/>
</dbReference>
<protein>
    <recommendedName>
        <fullName evidence="4">2Fe-2S ferredoxin-type domain-containing protein</fullName>
    </recommendedName>
</protein>
<dbReference type="InterPro" id="IPR006058">
    <property type="entry name" value="2Fe2S_fd_BS"/>
</dbReference>
<feature type="domain" description="2Fe-2S ferredoxin-type" evidence="4">
    <location>
        <begin position="5"/>
        <end position="39"/>
    </location>
</feature>
<dbReference type="InterPro" id="IPR001041">
    <property type="entry name" value="2Fe-2S_ferredoxin-type"/>
</dbReference>
<evidence type="ECO:0000313" key="5">
    <source>
        <dbReference type="EMBL" id="KAK2191205.1"/>
    </source>
</evidence>
<keyword evidence="6" id="KW-1185">Reference proteome</keyword>
<gene>
    <name evidence="5" type="ORF">NP493_57g06000</name>
</gene>
<keyword evidence="2" id="KW-0001">2Fe-2S</keyword>
<proteinExistence type="predicted"/>
<evidence type="ECO:0000256" key="2">
    <source>
        <dbReference type="ARBA" id="ARBA00022714"/>
    </source>
</evidence>
<dbReference type="EMBL" id="JAODUO010000057">
    <property type="protein sequence ID" value="KAK2191205.1"/>
    <property type="molecule type" value="Genomic_DNA"/>
</dbReference>
<keyword evidence="2" id="KW-0408">Iron</keyword>
<dbReference type="InterPro" id="IPR036010">
    <property type="entry name" value="2Fe-2S_ferredoxin-like_sf"/>
</dbReference>
<dbReference type="PROSITE" id="PS00197">
    <property type="entry name" value="2FE2S_FER_1"/>
    <property type="match status" value="1"/>
</dbReference>
<keyword evidence="3" id="KW-0411">Iron-sulfur</keyword>
<sequence>VVEKNPDPEVTLLQYLRENRAKLSCGAGGCGACTVMVSKYDRVKRHIRYPLKVSHSGVIARQIGQ</sequence>
<dbReference type="Gene3D" id="3.10.20.30">
    <property type="match status" value="1"/>
</dbReference>
<evidence type="ECO:0000313" key="6">
    <source>
        <dbReference type="Proteomes" id="UP001209878"/>
    </source>
</evidence>
<dbReference type="PANTHER" id="PTHR11908">
    <property type="entry name" value="XANTHINE DEHYDROGENASE"/>
    <property type="match status" value="1"/>
</dbReference>
<evidence type="ECO:0000256" key="1">
    <source>
        <dbReference type="ARBA" id="ARBA00022505"/>
    </source>
</evidence>
<dbReference type="GO" id="GO:0005506">
    <property type="term" value="F:iron ion binding"/>
    <property type="evidence" value="ECO:0007669"/>
    <property type="project" value="InterPro"/>
</dbReference>
<dbReference type="GO" id="GO:0051537">
    <property type="term" value="F:2 iron, 2 sulfur cluster binding"/>
    <property type="evidence" value="ECO:0007669"/>
    <property type="project" value="UniProtKB-KW"/>
</dbReference>